<dbReference type="GO" id="GO:0005829">
    <property type="term" value="C:cytosol"/>
    <property type="evidence" value="ECO:0007669"/>
    <property type="project" value="TreeGrafter"/>
</dbReference>
<dbReference type="Pfam" id="PF12625">
    <property type="entry name" value="Arabinose_bd"/>
    <property type="match status" value="1"/>
</dbReference>
<evidence type="ECO:0000259" key="4">
    <source>
        <dbReference type="PROSITE" id="PS01124"/>
    </source>
</evidence>
<keyword evidence="2" id="KW-0238">DNA-binding</keyword>
<comment type="caution">
    <text evidence="5">The sequence shown here is derived from an EMBL/GenBank/DDBJ whole genome shotgun (WGS) entry which is preliminary data.</text>
</comment>
<dbReference type="AlphaFoldDB" id="A0A363UJQ5"/>
<dbReference type="Gene3D" id="1.10.10.60">
    <property type="entry name" value="Homeodomain-like"/>
    <property type="match status" value="1"/>
</dbReference>
<evidence type="ECO:0000313" key="5">
    <source>
        <dbReference type="EMBL" id="PWN55660.1"/>
    </source>
</evidence>
<dbReference type="InterPro" id="IPR018060">
    <property type="entry name" value="HTH_AraC"/>
</dbReference>
<dbReference type="RefSeq" id="WP_109720584.1">
    <property type="nucleotide sequence ID" value="NZ_QEQK01000009.1"/>
</dbReference>
<evidence type="ECO:0000256" key="2">
    <source>
        <dbReference type="ARBA" id="ARBA00023125"/>
    </source>
</evidence>
<dbReference type="GO" id="GO:0000976">
    <property type="term" value="F:transcription cis-regulatory region binding"/>
    <property type="evidence" value="ECO:0007669"/>
    <property type="project" value="TreeGrafter"/>
</dbReference>
<dbReference type="InterPro" id="IPR009057">
    <property type="entry name" value="Homeodomain-like_sf"/>
</dbReference>
<dbReference type="PROSITE" id="PS01124">
    <property type="entry name" value="HTH_ARAC_FAMILY_2"/>
    <property type="match status" value="1"/>
</dbReference>
<protein>
    <submittedName>
        <fullName evidence="5">AraC family transcriptional regulator</fullName>
    </submittedName>
</protein>
<feature type="domain" description="HTH araC/xylS-type" evidence="4">
    <location>
        <begin position="240"/>
        <end position="338"/>
    </location>
</feature>
<dbReference type="PANTHER" id="PTHR47894:SF1">
    <property type="entry name" value="HTH-TYPE TRANSCRIPTIONAL REGULATOR VQSM"/>
    <property type="match status" value="1"/>
</dbReference>
<keyword evidence="1" id="KW-0805">Transcription regulation</keyword>
<accession>A0A363UJQ5</accession>
<organism evidence="5 6">
    <name type="scientific">Abyssibacter profundi</name>
    <dbReference type="NCBI Taxonomy" id="2182787"/>
    <lineage>
        <taxon>Bacteria</taxon>
        <taxon>Pseudomonadati</taxon>
        <taxon>Pseudomonadota</taxon>
        <taxon>Gammaproteobacteria</taxon>
        <taxon>Chromatiales</taxon>
        <taxon>Oceanococcaceae</taxon>
        <taxon>Abyssibacter</taxon>
    </lineage>
</organism>
<dbReference type="Proteomes" id="UP000251800">
    <property type="component" value="Unassembled WGS sequence"/>
</dbReference>
<evidence type="ECO:0000256" key="3">
    <source>
        <dbReference type="ARBA" id="ARBA00023163"/>
    </source>
</evidence>
<evidence type="ECO:0000256" key="1">
    <source>
        <dbReference type="ARBA" id="ARBA00023015"/>
    </source>
</evidence>
<dbReference type="Pfam" id="PF12833">
    <property type="entry name" value="HTH_18"/>
    <property type="match status" value="1"/>
</dbReference>
<keyword evidence="6" id="KW-1185">Reference proteome</keyword>
<dbReference type="EMBL" id="QEQK01000009">
    <property type="protein sequence ID" value="PWN55660.1"/>
    <property type="molecule type" value="Genomic_DNA"/>
</dbReference>
<keyword evidence="3" id="KW-0804">Transcription</keyword>
<dbReference type="InterPro" id="IPR032687">
    <property type="entry name" value="AraC-type_N"/>
</dbReference>
<proteinExistence type="predicted"/>
<name>A0A363UJQ5_9GAMM</name>
<evidence type="ECO:0000313" key="6">
    <source>
        <dbReference type="Proteomes" id="UP000251800"/>
    </source>
</evidence>
<dbReference type="PANTHER" id="PTHR47894">
    <property type="entry name" value="HTH-TYPE TRANSCRIPTIONAL REGULATOR GADX"/>
    <property type="match status" value="1"/>
</dbReference>
<reference evidence="5 6" key="1">
    <citation type="submission" date="2018-05" db="EMBL/GenBank/DDBJ databases">
        <title>Abyssibacter profundi OUC007T gen. nov., sp. nov, a marine bacterium isolated from seawater of the Mariana Trench.</title>
        <authorList>
            <person name="Zhou S."/>
        </authorList>
    </citation>
    <scope>NUCLEOTIDE SEQUENCE [LARGE SCALE GENOMIC DNA]</scope>
    <source>
        <strain evidence="5 6">OUC007</strain>
    </source>
</reference>
<dbReference type="SMART" id="SM00342">
    <property type="entry name" value="HTH_ARAC"/>
    <property type="match status" value="1"/>
</dbReference>
<gene>
    <name evidence="5" type="ORF">DEH80_11175</name>
</gene>
<sequence length="350" mass="39915">MDAPIETHSYHDSSALTRQVYQAMERAGIDAEAFMAQLGLSPEAIEQRDRRTLHERIPHFWERLEEETGDSNIGLHVGRFLPTFGGEVLEYLFLSSTTFGEGLDRALRFQALLSGAGLGSLSRDGHTAVLTIDSALPAVNANRHLYECLSQGVIKFFRSVTDDSFRPQCLTFVAQAPDNTQEAESLIGCPLSYGQPHNSIHFDAAVLERPSPHAEPRLVELHERVAEDRLKELDATNFVIAARRAIARELEYGTPSLARVAERLSVTQRELRSRLAAADTSFNKELDRYRERLACRLLYRTNQSIDEIVYLTGFSEPSTFYRAFRRWRDETPIQYRQRMRQRKPRTDQTV</sequence>
<dbReference type="GO" id="GO:0003700">
    <property type="term" value="F:DNA-binding transcription factor activity"/>
    <property type="evidence" value="ECO:0007669"/>
    <property type="project" value="InterPro"/>
</dbReference>
<dbReference type="OrthoDB" id="5722175at2"/>
<dbReference type="SUPFAM" id="SSF46689">
    <property type="entry name" value="Homeodomain-like"/>
    <property type="match status" value="1"/>
</dbReference>